<accession>A0A1G2P616</accession>
<name>A0A1G2P616_9BACT</name>
<comment type="caution">
    <text evidence="1">The sequence shown here is derived from an EMBL/GenBank/DDBJ whole genome shotgun (WGS) entry which is preliminary data.</text>
</comment>
<evidence type="ECO:0000313" key="1">
    <source>
        <dbReference type="EMBL" id="OHA43784.1"/>
    </source>
</evidence>
<sequence>MLVFLHATHFTQVLRLELELGNILIIELHDRMKKGCTESFLIAVNKYRWVQYIRGEHIILVKESPVTEYRALLIPNYYH</sequence>
<dbReference type="EMBL" id="MHSL01000018">
    <property type="protein sequence ID" value="OHA43784.1"/>
    <property type="molecule type" value="Genomic_DNA"/>
</dbReference>
<dbReference type="Proteomes" id="UP000176355">
    <property type="component" value="Unassembled WGS sequence"/>
</dbReference>
<reference evidence="1 2" key="1">
    <citation type="journal article" date="2016" name="Nat. Commun.">
        <title>Thousands of microbial genomes shed light on interconnected biogeochemical processes in an aquifer system.</title>
        <authorList>
            <person name="Anantharaman K."/>
            <person name="Brown C.T."/>
            <person name="Hug L.A."/>
            <person name="Sharon I."/>
            <person name="Castelle C.J."/>
            <person name="Probst A.J."/>
            <person name="Thomas B.C."/>
            <person name="Singh A."/>
            <person name="Wilkins M.J."/>
            <person name="Karaoz U."/>
            <person name="Brodie E.L."/>
            <person name="Williams K.H."/>
            <person name="Hubbard S.S."/>
            <person name="Banfield J.F."/>
        </authorList>
    </citation>
    <scope>NUCLEOTIDE SEQUENCE [LARGE SCALE GENOMIC DNA]</scope>
</reference>
<evidence type="ECO:0000313" key="2">
    <source>
        <dbReference type="Proteomes" id="UP000176355"/>
    </source>
</evidence>
<proteinExistence type="predicted"/>
<dbReference type="AlphaFoldDB" id="A0A1G2P616"/>
<protein>
    <submittedName>
        <fullName evidence="1">Uncharacterized protein</fullName>
    </submittedName>
</protein>
<organism evidence="1 2">
    <name type="scientific">Candidatus Taylorbacteria bacterium RIFCSPLOWO2_12_FULL_44_15c</name>
    <dbReference type="NCBI Taxonomy" id="1802333"/>
    <lineage>
        <taxon>Bacteria</taxon>
        <taxon>Candidatus Tayloriibacteriota</taxon>
    </lineage>
</organism>
<gene>
    <name evidence="1" type="ORF">A3G03_02160</name>
</gene>